<dbReference type="CDD" id="cd01949">
    <property type="entry name" value="GGDEF"/>
    <property type="match status" value="1"/>
</dbReference>
<organism evidence="4 5">
    <name type="scientific">Dethiosulfatibacter aminovorans DSM 17477</name>
    <dbReference type="NCBI Taxonomy" id="1121476"/>
    <lineage>
        <taxon>Bacteria</taxon>
        <taxon>Bacillati</taxon>
        <taxon>Bacillota</taxon>
        <taxon>Tissierellia</taxon>
        <taxon>Dethiosulfatibacter</taxon>
    </lineage>
</organism>
<evidence type="ECO:0000313" key="4">
    <source>
        <dbReference type="EMBL" id="SHI93567.1"/>
    </source>
</evidence>
<dbReference type="InterPro" id="IPR050469">
    <property type="entry name" value="Diguanylate_Cyclase"/>
</dbReference>
<dbReference type="PROSITE" id="PS50005">
    <property type="entry name" value="TPR"/>
    <property type="match status" value="2"/>
</dbReference>
<dbReference type="PROSITE" id="PS00039">
    <property type="entry name" value="DEAD_ATP_HELICASE"/>
    <property type="match status" value="1"/>
</dbReference>
<name>A0A1M6F791_9FIRM</name>
<feature type="repeat" description="TPR" evidence="1">
    <location>
        <begin position="124"/>
        <end position="157"/>
    </location>
</feature>
<dbReference type="GO" id="GO:1902201">
    <property type="term" value="P:negative regulation of bacterial-type flagellum-dependent cell motility"/>
    <property type="evidence" value="ECO:0007669"/>
    <property type="project" value="TreeGrafter"/>
</dbReference>
<dbReference type="InterPro" id="IPR000629">
    <property type="entry name" value="RNA-helicase_DEAD-box_CS"/>
</dbReference>
<evidence type="ECO:0000259" key="3">
    <source>
        <dbReference type="PROSITE" id="PS50887"/>
    </source>
</evidence>
<dbReference type="PROSITE" id="PS50293">
    <property type="entry name" value="TPR_REGION"/>
    <property type="match status" value="1"/>
</dbReference>
<protein>
    <submittedName>
        <fullName evidence="4">Diguanylate cyclase (GGDEF) domain-containing protein</fullName>
    </submittedName>
</protein>
<dbReference type="RefSeq" id="WP_073048847.1">
    <property type="nucleotide sequence ID" value="NZ_FQZL01000008.1"/>
</dbReference>
<dbReference type="PANTHER" id="PTHR45138">
    <property type="entry name" value="REGULATORY COMPONENTS OF SENSORY TRANSDUCTION SYSTEM"/>
    <property type="match status" value="1"/>
</dbReference>
<evidence type="ECO:0000256" key="2">
    <source>
        <dbReference type="SAM" id="Coils"/>
    </source>
</evidence>
<dbReference type="EMBL" id="FQZL01000008">
    <property type="protein sequence ID" value="SHI93567.1"/>
    <property type="molecule type" value="Genomic_DNA"/>
</dbReference>
<dbReference type="SMART" id="SM00028">
    <property type="entry name" value="TPR"/>
    <property type="match status" value="6"/>
</dbReference>
<dbReference type="Pfam" id="PF13424">
    <property type="entry name" value="TPR_12"/>
    <property type="match status" value="1"/>
</dbReference>
<dbReference type="OrthoDB" id="1706775at2"/>
<dbReference type="Gene3D" id="3.30.70.270">
    <property type="match status" value="1"/>
</dbReference>
<evidence type="ECO:0000313" key="5">
    <source>
        <dbReference type="Proteomes" id="UP000184052"/>
    </source>
</evidence>
<dbReference type="InterPro" id="IPR029787">
    <property type="entry name" value="Nucleotide_cyclase"/>
</dbReference>
<dbReference type="STRING" id="1121476.SAMN02745751_01378"/>
<feature type="coiled-coil region" evidence="2">
    <location>
        <begin position="310"/>
        <end position="374"/>
    </location>
</feature>
<dbReference type="GO" id="GO:0005886">
    <property type="term" value="C:plasma membrane"/>
    <property type="evidence" value="ECO:0007669"/>
    <property type="project" value="TreeGrafter"/>
</dbReference>
<proteinExistence type="predicted"/>
<reference evidence="4 5" key="1">
    <citation type="submission" date="2016-11" db="EMBL/GenBank/DDBJ databases">
        <authorList>
            <person name="Jaros S."/>
            <person name="Januszkiewicz K."/>
            <person name="Wedrychowicz H."/>
        </authorList>
    </citation>
    <scope>NUCLEOTIDE SEQUENCE [LARGE SCALE GENOMIC DNA]</scope>
    <source>
        <strain evidence="4 5">DSM 17477</strain>
    </source>
</reference>
<feature type="repeat" description="TPR" evidence="1">
    <location>
        <begin position="84"/>
        <end position="117"/>
    </location>
</feature>
<dbReference type="InterPro" id="IPR000160">
    <property type="entry name" value="GGDEF_dom"/>
</dbReference>
<dbReference type="Pfam" id="PF00990">
    <property type="entry name" value="GGDEF"/>
    <property type="match status" value="1"/>
</dbReference>
<keyword evidence="1" id="KW-0802">TPR repeat</keyword>
<dbReference type="SMART" id="SM00267">
    <property type="entry name" value="GGDEF"/>
    <property type="match status" value="1"/>
</dbReference>
<dbReference type="Proteomes" id="UP000184052">
    <property type="component" value="Unassembled WGS sequence"/>
</dbReference>
<dbReference type="SUPFAM" id="SSF48452">
    <property type="entry name" value="TPR-like"/>
    <property type="match status" value="2"/>
</dbReference>
<sequence length="546" mass="63177">MVNKIRTMLSESKDLALENPRKSYDLAVKAYELAERYGLEIEKGMACFKMAYACRVMSDYSNGLDYALKALDIFKENNHIDGIIKVRNIIGIIYFYFGDYSTALENFSQALEDLEYHENMNLKASILNNIGEIYREAGQYDRAIEYFEDALDISIEFDLRNNISSIYLNLGEVFGLDNRNEESMECIKKSYAIAKTSRSVIIQGEAETKLGKAMCNRGDYQKAQDYYFSALTKYNKVNNKFYLVELLINMAELDETMGTSPVNNLREALNNALEMGLESKVSSVYKLLAEYYERNHEYKHALEYFKSYHLKEKELEATNLAKKLEIISIEFDYFREKSENDKFKALSEKLKREVDESAVELERIKAQNANLVKETLIDELTKLYNRRGIRSMFSKVLGEICDETCAIFIIDIDFFKKYNDSWGHIQGDVCLKKISNCLKNLPYENYFAGRFGGEEFLLYIKVESFEEAVEKGEYVRQAVEALKLSYSKEEDSSHVTVSLGGKTGIVDMNNVNRIIDEADRELYLAKEQGRNRLSISMIEKNNIRYI</sequence>
<dbReference type="GO" id="GO:0052621">
    <property type="term" value="F:diguanylate cyclase activity"/>
    <property type="evidence" value="ECO:0007669"/>
    <property type="project" value="TreeGrafter"/>
</dbReference>
<dbReference type="InterPro" id="IPR011990">
    <property type="entry name" value="TPR-like_helical_dom_sf"/>
</dbReference>
<evidence type="ECO:0000256" key="1">
    <source>
        <dbReference type="PROSITE-ProRule" id="PRU00339"/>
    </source>
</evidence>
<dbReference type="AlphaFoldDB" id="A0A1M6F791"/>
<dbReference type="PANTHER" id="PTHR45138:SF9">
    <property type="entry name" value="DIGUANYLATE CYCLASE DGCM-RELATED"/>
    <property type="match status" value="1"/>
</dbReference>
<dbReference type="PROSITE" id="PS50887">
    <property type="entry name" value="GGDEF"/>
    <property type="match status" value="1"/>
</dbReference>
<keyword evidence="5" id="KW-1185">Reference proteome</keyword>
<feature type="domain" description="GGDEF" evidence="3">
    <location>
        <begin position="403"/>
        <end position="538"/>
    </location>
</feature>
<dbReference type="InterPro" id="IPR043128">
    <property type="entry name" value="Rev_trsase/Diguanyl_cyclase"/>
</dbReference>
<dbReference type="NCBIfam" id="TIGR00254">
    <property type="entry name" value="GGDEF"/>
    <property type="match status" value="1"/>
</dbReference>
<dbReference type="GO" id="GO:0043709">
    <property type="term" value="P:cell adhesion involved in single-species biofilm formation"/>
    <property type="evidence" value="ECO:0007669"/>
    <property type="project" value="TreeGrafter"/>
</dbReference>
<dbReference type="InterPro" id="IPR019734">
    <property type="entry name" value="TPR_rpt"/>
</dbReference>
<dbReference type="SUPFAM" id="SSF55073">
    <property type="entry name" value="Nucleotide cyclase"/>
    <property type="match status" value="1"/>
</dbReference>
<gene>
    <name evidence="4" type="ORF">SAMN02745751_01378</name>
</gene>
<dbReference type="Gene3D" id="1.25.40.10">
    <property type="entry name" value="Tetratricopeptide repeat domain"/>
    <property type="match status" value="2"/>
</dbReference>
<keyword evidence="2" id="KW-0175">Coiled coil</keyword>
<accession>A0A1M6F791</accession>